<accession>A0A1I9SDK8</accession>
<gene>
    <name evidence="1" type="ORF">SEA_OLYMPICHELADO_70</name>
</gene>
<dbReference type="Proteomes" id="UP000224592">
    <property type="component" value="Segment"/>
</dbReference>
<evidence type="ECO:0000313" key="1">
    <source>
        <dbReference type="EMBL" id="AOZ64935.1"/>
    </source>
</evidence>
<reference evidence="1 2" key="1">
    <citation type="submission" date="2016-08" db="EMBL/GenBank/DDBJ databases">
        <authorList>
            <person name="Delwel I.O."/>
            <person name="Rosado J.E."/>
            <person name="Bhuiyan S."/>
            <person name="Layton S.R."/>
            <person name="Benjamin R.C."/>
            <person name="Hughes L.E."/>
            <person name="Garlena R.A."/>
            <person name="Russell D.A."/>
            <person name="Pope W.H."/>
            <person name="Jacobs-Sera D."/>
            <person name="Hendrix R.W."/>
            <person name="Hatfull G.F."/>
        </authorList>
    </citation>
    <scope>NUCLEOTIDE SEQUENCE [LARGE SCALE GENOMIC DNA]</scope>
</reference>
<proteinExistence type="predicted"/>
<name>A0A1I9SDK8_9CAUD</name>
<evidence type="ECO:0000313" key="2">
    <source>
        <dbReference type="Proteomes" id="UP000224592"/>
    </source>
</evidence>
<sequence length="130" mass="15169">MMDDFDRCDQHGRSLDHPWGCFGCSMEEYLRENSRNWEPRFPVLTIFPEDRVKVPYKVFVEGGHAFEVDEKGNLKWWEHDVHDGYSCALCYEAFCRNCEPDWQTQKCPDNQNTLPGFELEVNSASPGNGK</sequence>
<protein>
    <submittedName>
        <fullName evidence="1">Uncharacterized protein</fullName>
    </submittedName>
</protein>
<organism evidence="1 2">
    <name type="scientific">Streptomyces phage OlympicHelado</name>
    <dbReference type="NCBI Taxonomy" id="1897524"/>
    <lineage>
        <taxon>Viruses</taxon>
        <taxon>Duplodnaviria</taxon>
        <taxon>Heunggongvirae</taxon>
        <taxon>Uroviricota</taxon>
        <taxon>Caudoviricetes</taxon>
        <taxon>Rimavirus</taxon>
        <taxon>Rimavirus rima</taxon>
    </lineage>
</organism>
<dbReference type="EMBL" id="KX670789">
    <property type="protein sequence ID" value="AOZ64935.1"/>
    <property type="molecule type" value="Genomic_DNA"/>
</dbReference>